<sequence length="206" mass="23674">MIRFKQAALAVTCLVFLLISCKNNSEKNKKEIEKELKLKIKKVEQPQKKPRKFLTGERKKYEKAKKENLDVLEGESYFNIKDEYVLLKIPVANEDFRIYNAFNIQINNKKAILITITDKTPVSIKGTLGNFILEEKILFSNFIGESLKLNKNDKLEVIIINDDSIATKTIEEIKSFIKDFDLYEDKIKLNNFEPSDKGGGVINPGP</sequence>
<protein>
    <recommendedName>
        <fullName evidence="3">Lipoprotein</fullName>
    </recommendedName>
</protein>
<dbReference type="Proteomes" id="UP000307140">
    <property type="component" value="Unassembled WGS sequence"/>
</dbReference>
<proteinExistence type="predicted"/>
<dbReference type="AlphaFoldDB" id="A0A5S3N7P7"/>
<accession>A0A5S3N7P7</accession>
<dbReference type="RefSeq" id="WP_138535049.1">
    <property type="nucleotide sequence ID" value="NZ_VANR01000002.1"/>
</dbReference>
<reference evidence="1 2" key="1">
    <citation type="submission" date="2019-05" db="EMBL/GenBank/DDBJ databases">
        <title>Polaribacter aestuariivivens sp. nov., isolated from a tidal flat.</title>
        <authorList>
            <person name="Yoon J.-H."/>
        </authorList>
    </citation>
    <scope>NUCLEOTIDE SEQUENCE [LARGE SCALE GENOMIC DNA]</scope>
    <source>
        <strain evidence="1 2">DBTF-3</strain>
    </source>
</reference>
<evidence type="ECO:0000313" key="1">
    <source>
        <dbReference type="EMBL" id="TMM31321.1"/>
    </source>
</evidence>
<evidence type="ECO:0008006" key="3">
    <source>
        <dbReference type="Google" id="ProtNLM"/>
    </source>
</evidence>
<comment type="caution">
    <text evidence="1">The sequence shown here is derived from an EMBL/GenBank/DDBJ whole genome shotgun (WGS) entry which is preliminary data.</text>
</comment>
<keyword evidence="2" id="KW-1185">Reference proteome</keyword>
<dbReference type="OrthoDB" id="9808013at2"/>
<name>A0A5S3N7P7_9FLAO</name>
<dbReference type="PROSITE" id="PS51257">
    <property type="entry name" value="PROKAR_LIPOPROTEIN"/>
    <property type="match status" value="1"/>
</dbReference>
<dbReference type="EMBL" id="VANR01000002">
    <property type="protein sequence ID" value="TMM31321.1"/>
    <property type="molecule type" value="Genomic_DNA"/>
</dbReference>
<evidence type="ECO:0000313" key="2">
    <source>
        <dbReference type="Proteomes" id="UP000307140"/>
    </source>
</evidence>
<organism evidence="1 2">
    <name type="scientific">Polaribacter aestuariivivens</name>
    <dbReference type="NCBI Taxonomy" id="2304626"/>
    <lineage>
        <taxon>Bacteria</taxon>
        <taxon>Pseudomonadati</taxon>
        <taxon>Bacteroidota</taxon>
        <taxon>Flavobacteriia</taxon>
        <taxon>Flavobacteriales</taxon>
        <taxon>Flavobacteriaceae</taxon>
    </lineage>
</organism>
<gene>
    <name evidence="1" type="ORF">FDT66_04970</name>
</gene>